<dbReference type="Pfam" id="PF00512">
    <property type="entry name" value="HisKA"/>
    <property type="match status" value="1"/>
</dbReference>
<evidence type="ECO:0000259" key="8">
    <source>
        <dbReference type="PROSITE" id="PS50113"/>
    </source>
</evidence>
<dbReference type="PRINTS" id="PR00344">
    <property type="entry name" value="BCTRLSENSOR"/>
</dbReference>
<dbReference type="Pfam" id="PF13426">
    <property type="entry name" value="PAS_9"/>
    <property type="match status" value="2"/>
</dbReference>
<dbReference type="SMART" id="SM00388">
    <property type="entry name" value="HisKA"/>
    <property type="match status" value="1"/>
</dbReference>
<name>A0AAP2E0Z2_9BACT</name>
<dbReference type="Gene3D" id="3.30.450.20">
    <property type="entry name" value="PAS domain"/>
    <property type="match status" value="3"/>
</dbReference>
<evidence type="ECO:0000256" key="2">
    <source>
        <dbReference type="ARBA" id="ARBA00012438"/>
    </source>
</evidence>
<proteinExistence type="predicted"/>
<dbReference type="InterPro" id="IPR000700">
    <property type="entry name" value="PAS-assoc_C"/>
</dbReference>
<dbReference type="SMART" id="SM00387">
    <property type="entry name" value="HATPase_c"/>
    <property type="match status" value="1"/>
</dbReference>
<dbReference type="AlphaFoldDB" id="A0AAP2E0Z2"/>
<sequence length="610" mass="69375">MQDLIRNLPAVIYEYAVYPDGISRFTFMSESAEPILGVSPKKVMEDASVLEAIIHEDDRPGLTASVEQSLQEGRDWHWEGRVHVRGDVLWIEARANHAIEPDGTIIRRGVIQDITERKASARETELRYLNLVERLPIGVVIHKQGKLIFANVQAHQILGAKKSQGLLGTDVLNFVHPEYHPRIMRRMREVAEGMPSPMVEQQYVRMDGRVIDVETMASPFTFQGEPCVQVIFRDITERKQTEERIKKNETLLAQLFQNVPMAVVLLTETGKVEQVNKGFEEMFGFTLDELKGKSINDFIVPEELVHEGVDLNNLITSSRIVSIETIRKHRSGKLVNVILYGMPVMMENQTIGIYGVYVDFTDRKKVEEELKIRNTELDNFVYKVSHDLRAPLSSILGLVNLARLPGNTDNPMDYIDIIGEKVEHLDHFIGDVLSHSKNLKMDVTTSQVDFEQIIERTFKDLNYLQGAKDMERSVKISGIAFYSDPWRISEIFRNLISNAIKYRQLNIERPEIRIKILIDQRRAEINFSDNGIGIDDVSLAKIFEMFYRATEQSDGSGIGLYIVKNAVDKLGGQITVSSQVNQGTRFSIILPNRISNIVLVNTPQAVDEQS</sequence>
<feature type="domain" description="PAS" evidence="7">
    <location>
        <begin position="1"/>
        <end position="73"/>
    </location>
</feature>
<dbReference type="CDD" id="cd00130">
    <property type="entry name" value="PAS"/>
    <property type="match status" value="3"/>
</dbReference>
<evidence type="ECO:0000256" key="4">
    <source>
        <dbReference type="ARBA" id="ARBA00022679"/>
    </source>
</evidence>
<dbReference type="InterPro" id="IPR000014">
    <property type="entry name" value="PAS"/>
</dbReference>
<dbReference type="InterPro" id="IPR036890">
    <property type="entry name" value="HATPase_C_sf"/>
</dbReference>
<dbReference type="InterPro" id="IPR001610">
    <property type="entry name" value="PAC"/>
</dbReference>
<evidence type="ECO:0000313" key="10">
    <source>
        <dbReference type="Proteomes" id="UP001319080"/>
    </source>
</evidence>
<dbReference type="InterPro" id="IPR013655">
    <property type="entry name" value="PAS_fold_3"/>
</dbReference>
<dbReference type="Gene3D" id="1.10.287.130">
    <property type="match status" value="1"/>
</dbReference>
<dbReference type="Pfam" id="PF02518">
    <property type="entry name" value="HATPase_c"/>
    <property type="match status" value="1"/>
</dbReference>
<dbReference type="RefSeq" id="WP_254085079.1">
    <property type="nucleotide sequence ID" value="NZ_JAHESE010000013.1"/>
</dbReference>
<accession>A0AAP2E0Z2</accession>
<dbReference type="NCBIfam" id="TIGR00229">
    <property type="entry name" value="sensory_box"/>
    <property type="match status" value="3"/>
</dbReference>
<feature type="domain" description="PAS" evidence="7">
    <location>
        <begin position="139"/>
        <end position="194"/>
    </location>
</feature>
<feature type="domain" description="PAC" evidence="8">
    <location>
        <begin position="197"/>
        <end position="247"/>
    </location>
</feature>
<dbReference type="PROSITE" id="PS50112">
    <property type="entry name" value="PAS"/>
    <property type="match status" value="3"/>
</dbReference>
<feature type="domain" description="Histidine kinase" evidence="6">
    <location>
        <begin position="383"/>
        <end position="594"/>
    </location>
</feature>
<dbReference type="CDD" id="cd00075">
    <property type="entry name" value="HATPase"/>
    <property type="match status" value="1"/>
</dbReference>
<reference evidence="9 10" key="1">
    <citation type="submission" date="2021-05" db="EMBL/GenBank/DDBJ databases">
        <title>A Polyphasic approach of four new species of the genus Ohtaekwangia: Ohtaekwangia histidinii sp. nov., Ohtaekwangia cretensis sp. nov., Ohtaekwangia indiensis sp. nov., Ohtaekwangia reichenbachii sp. nov. from diverse environment.</title>
        <authorList>
            <person name="Octaviana S."/>
        </authorList>
    </citation>
    <scope>NUCLEOTIDE SEQUENCE [LARGE SCALE GENOMIC DNA]</scope>
    <source>
        <strain evidence="9 10">PWU5</strain>
    </source>
</reference>
<dbReference type="InterPro" id="IPR036097">
    <property type="entry name" value="HisK_dim/P_sf"/>
</dbReference>
<dbReference type="InterPro" id="IPR003661">
    <property type="entry name" value="HisK_dim/P_dom"/>
</dbReference>
<dbReference type="InterPro" id="IPR003594">
    <property type="entry name" value="HATPase_dom"/>
</dbReference>
<dbReference type="CDD" id="cd00082">
    <property type="entry name" value="HisKA"/>
    <property type="match status" value="1"/>
</dbReference>
<gene>
    <name evidence="9" type="ORF">KK062_14780</name>
</gene>
<dbReference type="Proteomes" id="UP001319080">
    <property type="component" value="Unassembled WGS sequence"/>
</dbReference>
<dbReference type="PANTHER" id="PTHR43304:SF1">
    <property type="entry name" value="PAC DOMAIN-CONTAINING PROTEIN"/>
    <property type="match status" value="1"/>
</dbReference>
<dbReference type="SMART" id="SM00091">
    <property type="entry name" value="PAS"/>
    <property type="match status" value="3"/>
</dbReference>
<dbReference type="InterPro" id="IPR005467">
    <property type="entry name" value="His_kinase_dom"/>
</dbReference>
<dbReference type="EMBL" id="JAHESE010000013">
    <property type="protein sequence ID" value="MBT1709504.1"/>
    <property type="molecule type" value="Genomic_DNA"/>
</dbReference>
<dbReference type="EC" id="2.7.13.3" evidence="2"/>
<dbReference type="PROSITE" id="PS50109">
    <property type="entry name" value="HIS_KIN"/>
    <property type="match status" value="1"/>
</dbReference>
<evidence type="ECO:0000313" key="9">
    <source>
        <dbReference type="EMBL" id="MBT1709504.1"/>
    </source>
</evidence>
<evidence type="ECO:0000259" key="7">
    <source>
        <dbReference type="PROSITE" id="PS50112"/>
    </source>
</evidence>
<keyword evidence="3" id="KW-0597">Phosphoprotein</keyword>
<evidence type="ECO:0000256" key="1">
    <source>
        <dbReference type="ARBA" id="ARBA00000085"/>
    </source>
</evidence>
<dbReference type="Pfam" id="PF08447">
    <property type="entry name" value="PAS_3"/>
    <property type="match status" value="1"/>
</dbReference>
<organism evidence="9 10">
    <name type="scientific">Dawidia cretensis</name>
    <dbReference type="NCBI Taxonomy" id="2782350"/>
    <lineage>
        <taxon>Bacteria</taxon>
        <taxon>Pseudomonadati</taxon>
        <taxon>Bacteroidota</taxon>
        <taxon>Cytophagia</taxon>
        <taxon>Cytophagales</taxon>
        <taxon>Chryseotaleaceae</taxon>
        <taxon>Dawidia</taxon>
    </lineage>
</organism>
<dbReference type="InterPro" id="IPR035965">
    <property type="entry name" value="PAS-like_dom_sf"/>
</dbReference>
<dbReference type="InterPro" id="IPR004358">
    <property type="entry name" value="Sig_transdc_His_kin-like_C"/>
</dbReference>
<dbReference type="SUPFAM" id="SSF55874">
    <property type="entry name" value="ATPase domain of HSP90 chaperone/DNA topoisomerase II/histidine kinase"/>
    <property type="match status" value="1"/>
</dbReference>
<protein>
    <recommendedName>
        <fullName evidence="2">histidine kinase</fullName>
        <ecNumber evidence="2">2.7.13.3</ecNumber>
    </recommendedName>
</protein>
<feature type="domain" description="PAC" evidence="8">
    <location>
        <begin position="319"/>
        <end position="372"/>
    </location>
</feature>
<comment type="catalytic activity">
    <reaction evidence="1">
        <text>ATP + protein L-histidine = ADP + protein N-phospho-L-histidine.</text>
        <dbReference type="EC" id="2.7.13.3"/>
    </reaction>
</comment>
<keyword evidence="4" id="KW-0808">Transferase</keyword>
<feature type="domain" description="PAS" evidence="7">
    <location>
        <begin position="248"/>
        <end position="303"/>
    </location>
</feature>
<dbReference type="PROSITE" id="PS50113">
    <property type="entry name" value="PAC"/>
    <property type="match status" value="2"/>
</dbReference>
<evidence type="ECO:0000256" key="3">
    <source>
        <dbReference type="ARBA" id="ARBA00022553"/>
    </source>
</evidence>
<dbReference type="SUPFAM" id="SSF55785">
    <property type="entry name" value="PYP-like sensor domain (PAS domain)"/>
    <property type="match status" value="3"/>
</dbReference>
<comment type="caution">
    <text evidence="9">The sequence shown here is derived from an EMBL/GenBank/DDBJ whole genome shotgun (WGS) entry which is preliminary data.</text>
</comment>
<evidence type="ECO:0000256" key="5">
    <source>
        <dbReference type="ARBA" id="ARBA00022777"/>
    </source>
</evidence>
<dbReference type="PANTHER" id="PTHR43304">
    <property type="entry name" value="PHYTOCHROME-LIKE PROTEIN CPH1"/>
    <property type="match status" value="1"/>
</dbReference>
<keyword evidence="10" id="KW-1185">Reference proteome</keyword>
<dbReference type="GO" id="GO:0000155">
    <property type="term" value="F:phosphorelay sensor kinase activity"/>
    <property type="evidence" value="ECO:0007669"/>
    <property type="project" value="InterPro"/>
</dbReference>
<dbReference type="SMART" id="SM00086">
    <property type="entry name" value="PAC"/>
    <property type="match status" value="2"/>
</dbReference>
<dbReference type="Gene3D" id="3.30.565.10">
    <property type="entry name" value="Histidine kinase-like ATPase, C-terminal domain"/>
    <property type="match status" value="1"/>
</dbReference>
<evidence type="ECO:0000259" key="6">
    <source>
        <dbReference type="PROSITE" id="PS50109"/>
    </source>
</evidence>
<dbReference type="InterPro" id="IPR052162">
    <property type="entry name" value="Sensor_kinase/Photoreceptor"/>
</dbReference>
<dbReference type="SUPFAM" id="SSF47384">
    <property type="entry name" value="Homodimeric domain of signal transducing histidine kinase"/>
    <property type="match status" value="1"/>
</dbReference>
<keyword evidence="5" id="KW-0418">Kinase</keyword>